<protein>
    <submittedName>
        <fullName evidence="5">Uncharacterized protein</fullName>
    </submittedName>
</protein>
<dbReference type="Proteomes" id="UP000301737">
    <property type="component" value="Unassembled WGS sequence"/>
</dbReference>
<keyword evidence="1" id="KW-0677">Repeat</keyword>
<feature type="compositionally biased region" description="Polar residues" evidence="4">
    <location>
        <begin position="265"/>
        <end position="279"/>
    </location>
</feature>
<dbReference type="Pfam" id="PF12796">
    <property type="entry name" value="Ank_2"/>
    <property type="match status" value="1"/>
</dbReference>
<evidence type="ECO:0000256" key="4">
    <source>
        <dbReference type="SAM" id="MobiDB-lite"/>
    </source>
</evidence>
<feature type="compositionally biased region" description="Polar residues" evidence="4">
    <location>
        <begin position="331"/>
        <end position="347"/>
    </location>
</feature>
<sequence>MLLDPSHRLRDAIITGNLLVVKRLLKRFPELLTNIDPKNGWSSLHYASYYGRYLVCVYLIQLGHDKQEVHTTFKGNTCAHLSLMNGHEQTTHLLLQYFPQFIDWKGYEGRTPVHIACQHDYFQCFSLLMGVGANLTIKDDYGDTPLHVCLEYGSINCMKMLILEGGITDDHIKNKKGWKPSDVAATYETAKLYTKVLKEALVPGNITKPNFGSYKTPTQNSKAVFDDGPSPVLALNSPYSLYSQSGAGGSGGSTIGSGFPHLPRISTSRRPSLVASSKSPVGIASRFTSKDSSLTNSSSSLHGRDTLNSSTDKQTRSSVEISPSKRDNRRSSVSGGRISNGNHTLANSHGNMVELANKYSMGENFANRIIGHGEDISESTPASPHGIRGRVSLLNIPIAKLRSHDSD</sequence>
<dbReference type="PROSITE" id="PS50297">
    <property type="entry name" value="ANK_REP_REGION"/>
    <property type="match status" value="1"/>
</dbReference>
<dbReference type="EMBL" id="BIMX01000025">
    <property type="protein sequence ID" value="GCF01026.1"/>
    <property type="molecule type" value="Genomic_DNA"/>
</dbReference>
<dbReference type="InterPro" id="IPR036770">
    <property type="entry name" value="Ankyrin_rpt-contain_sf"/>
</dbReference>
<gene>
    <name evidence="5" type="ORF">ZYGM_001781</name>
</gene>
<keyword evidence="2 3" id="KW-0040">ANK repeat</keyword>
<dbReference type="PROSITE" id="PS50088">
    <property type="entry name" value="ANK_REPEAT"/>
    <property type="match status" value="1"/>
</dbReference>
<dbReference type="AlphaFoldDB" id="A0A4C2E9W0"/>
<comment type="caution">
    <text evidence="5">The sequence shown here is derived from an EMBL/GenBank/DDBJ whole genome shotgun (WGS) entry which is preliminary data.</text>
</comment>
<accession>A0A4C2E9W0</accession>
<proteinExistence type="predicted"/>
<dbReference type="Pfam" id="PF00023">
    <property type="entry name" value="Ank"/>
    <property type="match status" value="1"/>
</dbReference>
<dbReference type="OrthoDB" id="823504at2759"/>
<dbReference type="SMART" id="SM00248">
    <property type="entry name" value="ANK"/>
    <property type="match status" value="4"/>
</dbReference>
<dbReference type="Gene3D" id="1.25.40.20">
    <property type="entry name" value="Ankyrin repeat-containing domain"/>
    <property type="match status" value="1"/>
</dbReference>
<feature type="compositionally biased region" description="Gly residues" evidence="4">
    <location>
        <begin position="246"/>
        <end position="255"/>
    </location>
</feature>
<evidence type="ECO:0000313" key="5">
    <source>
        <dbReference type="EMBL" id="GCF01026.1"/>
    </source>
</evidence>
<name>A0A4C2E9W0_9SACH</name>
<dbReference type="PANTHER" id="PTHR24198:SF165">
    <property type="entry name" value="ANKYRIN REPEAT-CONTAINING PROTEIN-RELATED"/>
    <property type="match status" value="1"/>
</dbReference>
<feature type="region of interest" description="Disordered" evidence="4">
    <location>
        <begin position="246"/>
        <end position="347"/>
    </location>
</feature>
<feature type="repeat" description="ANK" evidence="3">
    <location>
        <begin position="108"/>
        <end position="140"/>
    </location>
</feature>
<feature type="compositionally biased region" description="Polar residues" evidence="4">
    <location>
        <begin position="306"/>
        <end position="321"/>
    </location>
</feature>
<organism evidence="5 6">
    <name type="scientific">Zygosaccharomyces mellis</name>
    <dbReference type="NCBI Taxonomy" id="42258"/>
    <lineage>
        <taxon>Eukaryota</taxon>
        <taxon>Fungi</taxon>
        <taxon>Dikarya</taxon>
        <taxon>Ascomycota</taxon>
        <taxon>Saccharomycotina</taxon>
        <taxon>Saccharomycetes</taxon>
        <taxon>Saccharomycetales</taxon>
        <taxon>Saccharomycetaceae</taxon>
        <taxon>Zygosaccharomyces</taxon>
    </lineage>
</organism>
<reference evidence="5 6" key="1">
    <citation type="submission" date="2019-01" db="EMBL/GenBank/DDBJ databases">
        <title>Draft Genome Sequencing of Zygosaccharomyces mellis Ca-7.</title>
        <authorList>
            <person name="Shiwa Y."/>
            <person name="Kanesaki Y."/>
            <person name="Ishige T."/>
            <person name="Mura K."/>
            <person name="Hori T."/>
            <person name="Tamura T."/>
        </authorList>
    </citation>
    <scope>NUCLEOTIDE SEQUENCE [LARGE SCALE GENOMIC DNA]</scope>
    <source>
        <strain evidence="5 6">Ca-7</strain>
    </source>
</reference>
<evidence type="ECO:0000256" key="3">
    <source>
        <dbReference type="PROSITE-ProRule" id="PRU00023"/>
    </source>
</evidence>
<evidence type="ECO:0000256" key="2">
    <source>
        <dbReference type="ARBA" id="ARBA00023043"/>
    </source>
</evidence>
<dbReference type="InterPro" id="IPR002110">
    <property type="entry name" value="Ankyrin_rpt"/>
</dbReference>
<keyword evidence="6" id="KW-1185">Reference proteome</keyword>
<evidence type="ECO:0000313" key="6">
    <source>
        <dbReference type="Proteomes" id="UP000301737"/>
    </source>
</evidence>
<feature type="compositionally biased region" description="Low complexity" evidence="4">
    <location>
        <begin position="290"/>
        <end position="300"/>
    </location>
</feature>
<evidence type="ECO:0000256" key="1">
    <source>
        <dbReference type="ARBA" id="ARBA00022737"/>
    </source>
</evidence>
<dbReference type="SUPFAM" id="SSF48403">
    <property type="entry name" value="Ankyrin repeat"/>
    <property type="match status" value="1"/>
</dbReference>
<dbReference type="PANTHER" id="PTHR24198">
    <property type="entry name" value="ANKYRIN REPEAT AND PROTEIN KINASE DOMAIN-CONTAINING PROTEIN"/>
    <property type="match status" value="1"/>
</dbReference>